<keyword evidence="3" id="KW-1185">Reference proteome</keyword>
<evidence type="ECO:0000313" key="2">
    <source>
        <dbReference type="EnsemblMetazoa" id="ASIC005245-PA"/>
    </source>
</evidence>
<dbReference type="EMBL" id="ATLV01013414">
    <property type="status" value="NOT_ANNOTATED_CDS"/>
    <property type="molecule type" value="Genomic_DNA"/>
</dbReference>
<gene>
    <name evidence="1" type="ORF">ZHAS_00005245</name>
</gene>
<sequence>MYASSLAFRYAETEHPQLPPFHGGGKGMGFTSSESTSLIADDVLRTCTKTSRPFLDRDPYVCVPEFP</sequence>
<dbReference type="VEuPathDB" id="VectorBase:ASIC005245"/>
<evidence type="ECO:0000313" key="1">
    <source>
        <dbReference type="EMBL" id="KFB37922.1"/>
    </source>
</evidence>
<accession>A0A084VIX8</accession>
<dbReference type="EnsemblMetazoa" id="ASIC005245-RA">
    <property type="protein sequence ID" value="ASIC005245-PA"/>
    <property type="gene ID" value="ASIC005245"/>
</dbReference>
<evidence type="ECO:0000313" key="3">
    <source>
        <dbReference type="Proteomes" id="UP000030765"/>
    </source>
</evidence>
<name>A0A084VIX8_ANOSI</name>
<organism evidence="1">
    <name type="scientific">Anopheles sinensis</name>
    <name type="common">Mosquito</name>
    <dbReference type="NCBI Taxonomy" id="74873"/>
    <lineage>
        <taxon>Eukaryota</taxon>
        <taxon>Metazoa</taxon>
        <taxon>Ecdysozoa</taxon>
        <taxon>Arthropoda</taxon>
        <taxon>Hexapoda</taxon>
        <taxon>Insecta</taxon>
        <taxon>Pterygota</taxon>
        <taxon>Neoptera</taxon>
        <taxon>Endopterygota</taxon>
        <taxon>Diptera</taxon>
        <taxon>Nematocera</taxon>
        <taxon>Culicoidea</taxon>
        <taxon>Culicidae</taxon>
        <taxon>Anophelinae</taxon>
        <taxon>Anopheles</taxon>
    </lineage>
</organism>
<proteinExistence type="predicted"/>
<dbReference type="Proteomes" id="UP000030765">
    <property type="component" value="Unassembled WGS sequence"/>
</dbReference>
<protein>
    <submittedName>
        <fullName evidence="1 2">Urocanate hydratase</fullName>
    </submittedName>
</protein>
<dbReference type="AlphaFoldDB" id="A0A084VIX8"/>
<dbReference type="EMBL" id="KE524855">
    <property type="protein sequence ID" value="KFB37922.1"/>
    <property type="molecule type" value="Genomic_DNA"/>
</dbReference>
<reference evidence="1 3" key="1">
    <citation type="journal article" date="2014" name="BMC Genomics">
        <title>Genome sequence of Anopheles sinensis provides insight into genetics basis of mosquito competence for malaria parasites.</title>
        <authorList>
            <person name="Zhou D."/>
            <person name="Zhang D."/>
            <person name="Ding G."/>
            <person name="Shi L."/>
            <person name="Hou Q."/>
            <person name="Ye Y."/>
            <person name="Xu Y."/>
            <person name="Zhou H."/>
            <person name="Xiong C."/>
            <person name="Li S."/>
            <person name="Yu J."/>
            <person name="Hong S."/>
            <person name="Yu X."/>
            <person name="Zou P."/>
            <person name="Chen C."/>
            <person name="Chang X."/>
            <person name="Wang W."/>
            <person name="Lv Y."/>
            <person name="Sun Y."/>
            <person name="Ma L."/>
            <person name="Shen B."/>
            <person name="Zhu C."/>
        </authorList>
    </citation>
    <scope>NUCLEOTIDE SEQUENCE [LARGE SCALE GENOMIC DNA]</scope>
</reference>
<reference evidence="2" key="2">
    <citation type="submission" date="2020-05" db="UniProtKB">
        <authorList>
            <consortium name="EnsemblMetazoa"/>
        </authorList>
    </citation>
    <scope>IDENTIFICATION</scope>
</reference>